<accession>A0ABV4TI03</accession>
<dbReference type="InterPro" id="IPR036116">
    <property type="entry name" value="FN3_sf"/>
</dbReference>
<dbReference type="EMBL" id="JBCFQL010000016">
    <property type="protein sequence ID" value="MFA9192527.1"/>
    <property type="molecule type" value="Genomic_DNA"/>
</dbReference>
<dbReference type="RefSeq" id="WP_373407417.1">
    <property type="nucleotide sequence ID" value="NZ_JBCFQL010000016.1"/>
</dbReference>
<proteinExistence type="predicted"/>
<dbReference type="PROSITE" id="PS51257">
    <property type="entry name" value="PROKAR_LIPOPROTEIN"/>
    <property type="match status" value="1"/>
</dbReference>
<dbReference type="SUPFAM" id="SSF49265">
    <property type="entry name" value="Fibronectin type III"/>
    <property type="match status" value="1"/>
</dbReference>
<organism evidence="1 2">
    <name type="scientific">Flavobacterium zubiriense</name>
    <dbReference type="NCBI Taxonomy" id="3138075"/>
    <lineage>
        <taxon>Bacteria</taxon>
        <taxon>Pseudomonadati</taxon>
        <taxon>Bacteroidota</taxon>
        <taxon>Flavobacteriia</taxon>
        <taxon>Flavobacteriales</taxon>
        <taxon>Flavobacteriaceae</taxon>
        <taxon>Flavobacterium</taxon>
    </lineage>
</organism>
<gene>
    <name evidence="1" type="ORF">AAGV28_14205</name>
</gene>
<protein>
    <recommendedName>
        <fullName evidence="3">Fibronectin type-III domain-containing protein</fullName>
    </recommendedName>
</protein>
<dbReference type="InterPro" id="IPR013783">
    <property type="entry name" value="Ig-like_fold"/>
</dbReference>
<dbReference type="Gene3D" id="2.60.40.10">
    <property type="entry name" value="Immunoglobulins"/>
    <property type="match status" value="1"/>
</dbReference>
<evidence type="ECO:0008006" key="3">
    <source>
        <dbReference type="Google" id="ProtNLM"/>
    </source>
</evidence>
<sequence length="232" mass="25084">MKIINIKTIFLFIGLGLMVSCGSGGSDSPEEPVVNLPAKPALALPLNGETCSDFAVVANNVNKAEISFTWSATAHANSYILKVNQSGTEIASQTLTATNYKLILDKGKSYSWTVTAKNNDGENTSATHSFITPGNPVGNYVPYAAVINFNVNSNTSRATLSWIGKDEDSNTNELKYDIEIKEDNNILVSLTNQTATSVADFDAKLNSIYRIKINTIDKNGSYSSSILSYTYQ</sequence>
<name>A0ABV4TI03_9FLAO</name>
<evidence type="ECO:0000313" key="1">
    <source>
        <dbReference type="EMBL" id="MFA9192527.1"/>
    </source>
</evidence>
<evidence type="ECO:0000313" key="2">
    <source>
        <dbReference type="Proteomes" id="UP001574169"/>
    </source>
</evidence>
<comment type="caution">
    <text evidence="1">The sequence shown here is derived from an EMBL/GenBank/DDBJ whole genome shotgun (WGS) entry which is preliminary data.</text>
</comment>
<reference evidence="1 2" key="1">
    <citation type="submission" date="2024-04" db="EMBL/GenBank/DDBJ databases">
        <title>New Clade of Flavobacterium.</title>
        <authorList>
            <person name="Matos L."/>
            <person name="Proenca D.N."/>
            <person name="Fransisco R.M."/>
            <person name="Chung A.P."/>
            <person name="Maccario L."/>
            <person name="Sorensen S.J."/>
            <person name="Morais P.V."/>
        </authorList>
    </citation>
    <scope>NUCLEOTIDE SEQUENCE [LARGE SCALE GENOMIC DNA]</scope>
    <source>
        <strain evidence="1 2">FZUC8N2.13</strain>
    </source>
</reference>
<dbReference type="Proteomes" id="UP001574169">
    <property type="component" value="Unassembled WGS sequence"/>
</dbReference>
<keyword evidence="2" id="KW-1185">Reference proteome</keyword>